<name>A0A8H7N6E1_BIOOC</name>
<reference evidence="2" key="1">
    <citation type="submission" date="2020-10" db="EMBL/GenBank/DDBJ databases">
        <title>High-Quality Genome Resource of Clonostachys rosea strain S41 by Oxford Nanopore Long-Read Sequencing.</title>
        <authorList>
            <person name="Wang H."/>
        </authorList>
    </citation>
    <scope>NUCLEOTIDE SEQUENCE</scope>
    <source>
        <strain evidence="2">S41</strain>
    </source>
</reference>
<dbReference type="EMBL" id="JADCTT010000007">
    <property type="protein sequence ID" value="KAF9749951.1"/>
    <property type="molecule type" value="Genomic_DNA"/>
</dbReference>
<gene>
    <name evidence="2" type="ORF">IM811_015978</name>
</gene>
<accession>A0A8H7N6E1</accession>
<dbReference type="AlphaFoldDB" id="A0A8H7N6E1"/>
<evidence type="ECO:0000313" key="2">
    <source>
        <dbReference type="EMBL" id="KAF9749951.1"/>
    </source>
</evidence>
<feature type="compositionally biased region" description="Basic and acidic residues" evidence="1">
    <location>
        <begin position="92"/>
        <end position="103"/>
    </location>
</feature>
<protein>
    <submittedName>
        <fullName evidence="2">Uncharacterized protein</fullName>
    </submittedName>
</protein>
<feature type="region of interest" description="Disordered" evidence="1">
    <location>
        <begin position="1"/>
        <end position="21"/>
    </location>
</feature>
<feature type="compositionally biased region" description="Polar residues" evidence="1">
    <location>
        <begin position="1"/>
        <end position="10"/>
    </location>
</feature>
<evidence type="ECO:0000256" key="1">
    <source>
        <dbReference type="SAM" id="MobiDB-lite"/>
    </source>
</evidence>
<proteinExistence type="predicted"/>
<feature type="region of interest" description="Disordered" evidence="1">
    <location>
        <begin position="124"/>
        <end position="150"/>
    </location>
</feature>
<dbReference type="Proteomes" id="UP000616885">
    <property type="component" value="Unassembled WGS sequence"/>
</dbReference>
<sequence>MSSRQPRSWTGGSLEEEGSLRRLGEEVFLDAGRNILALELEGESEPSQGKGVNKTDHGVSGWSEGRPSCNIKSKGEEKERMNSNPVLKKRGRKEDDRDIDRRSLGTRWGIPSSSYMQSQLHVTEPNEVNQKPGPFCLPVSEPQQPTKKSLPCASVAAGNLDAKRSEERPWAALPFCISLGFETAVAL</sequence>
<organism evidence="2 3">
    <name type="scientific">Bionectria ochroleuca</name>
    <name type="common">Gliocladium roseum</name>
    <dbReference type="NCBI Taxonomy" id="29856"/>
    <lineage>
        <taxon>Eukaryota</taxon>
        <taxon>Fungi</taxon>
        <taxon>Dikarya</taxon>
        <taxon>Ascomycota</taxon>
        <taxon>Pezizomycotina</taxon>
        <taxon>Sordariomycetes</taxon>
        <taxon>Hypocreomycetidae</taxon>
        <taxon>Hypocreales</taxon>
        <taxon>Bionectriaceae</taxon>
        <taxon>Clonostachys</taxon>
    </lineage>
</organism>
<feature type="region of interest" description="Disordered" evidence="1">
    <location>
        <begin position="40"/>
        <end position="111"/>
    </location>
</feature>
<comment type="caution">
    <text evidence="2">The sequence shown here is derived from an EMBL/GenBank/DDBJ whole genome shotgun (WGS) entry which is preliminary data.</text>
</comment>
<evidence type="ECO:0000313" key="3">
    <source>
        <dbReference type="Proteomes" id="UP000616885"/>
    </source>
</evidence>